<dbReference type="AlphaFoldDB" id="A0A251X9W0"/>
<dbReference type="InterPro" id="IPR049052">
    <property type="entry name" value="nSTAND1"/>
</dbReference>
<dbReference type="EMBL" id="MSLT01000006">
    <property type="protein sequence ID" value="OUD15222.1"/>
    <property type="molecule type" value="Genomic_DNA"/>
</dbReference>
<dbReference type="SUPFAM" id="SSF52540">
    <property type="entry name" value="P-loop containing nucleoside triphosphate hydrolases"/>
    <property type="match status" value="1"/>
</dbReference>
<name>A0A251X9W0_9GAMM</name>
<keyword evidence="4" id="KW-1185">Reference proteome</keyword>
<comment type="caution">
    <text evidence="3">The sequence shown here is derived from an EMBL/GenBank/DDBJ whole genome shotgun (WGS) entry which is preliminary data.</text>
</comment>
<evidence type="ECO:0000313" key="3">
    <source>
        <dbReference type="EMBL" id="OUD15222.1"/>
    </source>
</evidence>
<keyword evidence="1" id="KW-0812">Transmembrane</keyword>
<proteinExistence type="predicted"/>
<dbReference type="Gene3D" id="3.40.50.300">
    <property type="entry name" value="P-loop containing nucleotide triphosphate hydrolases"/>
    <property type="match status" value="1"/>
</dbReference>
<feature type="domain" description="Novel STAND NTPase 1" evidence="2">
    <location>
        <begin position="167"/>
        <end position="549"/>
    </location>
</feature>
<keyword evidence="1" id="KW-0472">Membrane</keyword>
<gene>
    <name evidence="3" type="ORF">TPSD3_01445</name>
</gene>
<sequence>MNLEQRIVFIKENLLDKGGYTIAAKECLGIIEHALRQLLLRHLAVLPSAVQQRIQQEAQKTAKGSRASGIEDFTMGQLLGLIRTCDFINEWGKVTGRDLINIRMINLDSLSDIRNPLIHNGAEADSSQAFFLFSCVRLLLENFGIESLEGGAEALPDLATLPVLDNPYQGLAAFQEENAQFFCGRSAEIADLQQLVSDRAFVAVLGNSGSGKSSLVFAGLVPALKQAGGWLVMACRPLDQPLYQLAVALMDGLYQSEVNEVARLAEAKALAKSFAAQDLTLDMVIQRIASKYRGRVLLVLDQFEELYTLNDAKTQQQFLALLLPFLAQQAAALTVTVLVTLRADFLGAALADAAFAAWFDGYRNKMLGNLNAAGLQDAVTVPAQKLGVGFESGLPERIVRDVGTESGSLPLLQFALHQLWGLRQGQQLTHANYEALGTVTAALANYAEVVYGRFSAEGQAQCRYVLVQLVRPGLGTADTRRVVAWSRFSLAQQTVLQQLAGARLVVLGRDVESGQEMVEVVHEALIYGWVRLREWMAADREFRLWQEGLWRYLADGVLLSGTPLSVAESFLAERSDFLAESERDFIVRSVAERDRALAEQARQRRVWATFVMAFFVVAVGLSGVAWWFWGESVEKAEEAKRHETESQKNLAQSKENLTTSIRNQSLMLY</sequence>
<keyword evidence="1" id="KW-1133">Transmembrane helix</keyword>
<evidence type="ECO:0000256" key="1">
    <source>
        <dbReference type="SAM" id="Phobius"/>
    </source>
</evidence>
<organism evidence="3 4">
    <name type="scientific">Thioflexithrix psekupsensis</name>
    <dbReference type="NCBI Taxonomy" id="1570016"/>
    <lineage>
        <taxon>Bacteria</taxon>
        <taxon>Pseudomonadati</taxon>
        <taxon>Pseudomonadota</taxon>
        <taxon>Gammaproteobacteria</taxon>
        <taxon>Thiotrichales</taxon>
        <taxon>Thioflexithrix</taxon>
    </lineage>
</organism>
<evidence type="ECO:0000259" key="2">
    <source>
        <dbReference type="Pfam" id="PF20703"/>
    </source>
</evidence>
<protein>
    <recommendedName>
        <fullName evidence="2">Novel STAND NTPase 1 domain-containing protein</fullName>
    </recommendedName>
</protein>
<accession>A0A251X9W0</accession>
<dbReference type="InterPro" id="IPR027417">
    <property type="entry name" value="P-loop_NTPase"/>
</dbReference>
<dbReference type="Proteomes" id="UP000194798">
    <property type="component" value="Unassembled WGS sequence"/>
</dbReference>
<dbReference type="RefSeq" id="WP_086486814.1">
    <property type="nucleotide sequence ID" value="NZ_MSLT01000006.1"/>
</dbReference>
<reference evidence="3 4" key="1">
    <citation type="submission" date="2016-12" db="EMBL/GenBank/DDBJ databases">
        <title>Thioflexothrix psekupsii D3 genome sequencing and assembly.</title>
        <authorList>
            <person name="Fomenkov A."/>
            <person name="Vincze T."/>
            <person name="Grabovich M."/>
            <person name="Anton B.P."/>
            <person name="Dubinina G."/>
            <person name="Orlova M."/>
            <person name="Belousova E."/>
            <person name="Roberts R.J."/>
        </authorList>
    </citation>
    <scope>NUCLEOTIDE SEQUENCE [LARGE SCALE GENOMIC DNA]</scope>
    <source>
        <strain evidence="3">D3</strain>
    </source>
</reference>
<dbReference type="OrthoDB" id="5623591at2"/>
<dbReference type="Pfam" id="PF20703">
    <property type="entry name" value="nSTAND1"/>
    <property type="match status" value="1"/>
</dbReference>
<evidence type="ECO:0000313" key="4">
    <source>
        <dbReference type="Proteomes" id="UP000194798"/>
    </source>
</evidence>
<feature type="transmembrane region" description="Helical" evidence="1">
    <location>
        <begin position="606"/>
        <end position="629"/>
    </location>
</feature>